<feature type="transmembrane region" description="Helical" evidence="1">
    <location>
        <begin position="31"/>
        <end position="50"/>
    </location>
</feature>
<sequence>MGHPIDGLTSICFHNRVLVMSFLCKRKVLKGYITITIVLSSLNLLSIFIFQDKFKFIRLKRCWTTANQVFFDFNVSCSWGSAIGICNSQISCLCWSIAVYRIYDEIAIFIDFHHTISVLYTVLICRRKVRPFDSSICFWNFFLFNTSHFFNRSTFWCTVEFEVKCWTNMFLTTNPDFISRNFYLWNFISIGYLSLVCIVRYDVVVIANCNLLSFFQRKVCLVLKFADRVD</sequence>
<gene>
    <name evidence="2" type="ORF">SSIN_1971</name>
</gene>
<evidence type="ECO:0000256" key="1">
    <source>
        <dbReference type="SAM" id="Phobius"/>
    </source>
</evidence>
<organism evidence="2 3">
    <name type="scientific">Streptococcus sinensis</name>
    <dbReference type="NCBI Taxonomy" id="176090"/>
    <lineage>
        <taxon>Bacteria</taxon>
        <taxon>Bacillati</taxon>
        <taxon>Bacillota</taxon>
        <taxon>Bacilli</taxon>
        <taxon>Lactobacillales</taxon>
        <taxon>Streptococcaceae</taxon>
        <taxon>Streptococcus</taxon>
    </lineage>
</organism>
<dbReference type="PATRIC" id="fig|176090.4.peg.1916"/>
<proteinExistence type="predicted"/>
<keyword evidence="3" id="KW-1185">Reference proteome</keyword>
<keyword evidence="1" id="KW-0812">Transmembrane</keyword>
<protein>
    <submittedName>
        <fullName evidence="2">Uncharacterized protein</fullName>
    </submittedName>
</protein>
<name>A0A0A0DDV8_9STRE</name>
<reference evidence="2 3" key="1">
    <citation type="submission" date="2014-06" db="EMBL/GenBank/DDBJ databases">
        <authorList>
            <person name="Teng J.L."/>
            <person name="Huang Y."/>
            <person name="Tse H."/>
            <person name="Lau S.K."/>
            <person name="Woo P.C."/>
        </authorList>
    </citation>
    <scope>NUCLEOTIDE SEQUENCE [LARGE SCALE GENOMIC DNA]</scope>
    <source>
        <strain evidence="2 3">HKU4</strain>
    </source>
</reference>
<comment type="caution">
    <text evidence="2">The sequence shown here is derived from an EMBL/GenBank/DDBJ whole genome shotgun (WGS) entry which is preliminary data.</text>
</comment>
<feature type="transmembrane region" description="Helical" evidence="1">
    <location>
        <begin position="182"/>
        <end position="201"/>
    </location>
</feature>
<dbReference type="EMBL" id="JPEN01000112">
    <property type="protein sequence ID" value="KGM36284.1"/>
    <property type="molecule type" value="Genomic_DNA"/>
</dbReference>
<keyword evidence="1" id="KW-0472">Membrane</keyword>
<dbReference type="Proteomes" id="UP000030019">
    <property type="component" value="Unassembled WGS sequence"/>
</dbReference>
<evidence type="ECO:0000313" key="2">
    <source>
        <dbReference type="EMBL" id="KGM36284.1"/>
    </source>
</evidence>
<dbReference type="AlphaFoldDB" id="A0A0A0DDV8"/>
<evidence type="ECO:0000313" key="3">
    <source>
        <dbReference type="Proteomes" id="UP000030019"/>
    </source>
</evidence>
<keyword evidence="1" id="KW-1133">Transmembrane helix</keyword>
<accession>A0A0A0DDV8</accession>